<evidence type="ECO:0000313" key="3">
    <source>
        <dbReference type="EMBL" id="KZN51374.1"/>
    </source>
</evidence>
<protein>
    <recommendedName>
        <fullName evidence="5">Glycosyl transferase family 1 domain-containing protein</fullName>
    </recommendedName>
</protein>
<gene>
    <name evidence="3" type="ORF">N476_13380</name>
</gene>
<dbReference type="Proteomes" id="UP000076503">
    <property type="component" value="Unassembled WGS sequence"/>
</dbReference>
<dbReference type="InterPro" id="IPR001296">
    <property type="entry name" value="Glyco_trans_1"/>
</dbReference>
<dbReference type="RefSeq" id="WP_063361428.1">
    <property type="nucleotide sequence ID" value="NZ_AUXZ01000068.1"/>
</dbReference>
<dbReference type="CDD" id="cd03801">
    <property type="entry name" value="GT4_PimA-like"/>
    <property type="match status" value="1"/>
</dbReference>
<feature type="domain" description="Glycosyl transferase family 1" evidence="1">
    <location>
        <begin position="191"/>
        <end position="341"/>
    </location>
</feature>
<dbReference type="GO" id="GO:0016757">
    <property type="term" value="F:glycosyltransferase activity"/>
    <property type="evidence" value="ECO:0007669"/>
    <property type="project" value="InterPro"/>
</dbReference>
<evidence type="ECO:0008006" key="5">
    <source>
        <dbReference type="Google" id="ProtNLM"/>
    </source>
</evidence>
<evidence type="ECO:0000259" key="1">
    <source>
        <dbReference type="Pfam" id="PF00534"/>
    </source>
</evidence>
<dbReference type="PATRIC" id="fig|1365251.3.peg.1883"/>
<organism evidence="3 4">
    <name type="scientific">Pseudoalteromonas luteoviolacea H33</name>
    <dbReference type="NCBI Taxonomy" id="1365251"/>
    <lineage>
        <taxon>Bacteria</taxon>
        <taxon>Pseudomonadati</taxon>
        <taxon>Pseudomonadota</taxon>
        <taxon>Gammaproteobacteria</taxon>
        <taxon>Alteromonadales</taxon>
        <taxon>Pseudoalteromonadaceae</taxon>
        <taxon>Pseudoalteromonas</taxon>
    </lineage>
</organism>
<evidence type="ECO:0000313" key="4">
    <source>
        <dbReference type="Proteomes" id="UP000076503"/>
    </source>
</evidence>
<accession>A0A167EYR6</accession>
<dbReference type="EMBL" id="AUXZ01000068">
    <property type="protein sequence ID" value="KZN51374.1"/>
    <property type="molecule type" value="Genomic_DNA"/>
</dbReference>
<comment type="caution">
    <text evidence="3">The sequence shown here is derived from an EMBL/GenBank/DDBJ whole genome shotgun (WGS) entry which is preliminary data.</text>
</comment>
<name>A0A167EYR6_9GAMM</name>
<sequence length="376" mass="42194">MILHLVPTAEKYSETFIWNLIRSVSQTTRCRVLFSEGNCSLLDSHQVTGKDTNQLQKVRFKLLSYFHGGSFFNLSQLNEHIKKAEPKVVHAHFGYFIKDIAFIRKHYPNIKCIMSFHGTDINSVIRSSKGLRTALQELSQDEGVVFTFPSEFLKRAFLEIISDSRAQLKVISNSVESRFVKCWQPTDNTVFSVLSVARLEEVKGIKYLISAAKLIAESNISLKVRVVGEGSCRAELEAFISRSGLRNSFELVGKKSRDEIIDYIRTSDVYVQPSITLANGQQESFGVSALEAAVSGIPIIVTDSGGLSNTIEDSNDNHFIVPEKSAQALANLIISIIQNNKFIEPSDEYINRFSEESLLKIWLSLYCPENHKCGAN</sequence>
<dbReference type="OrthoDB" id="9775208at2"/>
<dbReference type="AlphaFoldDB" id="A0A167EYR6"/>
<dbReference type="PANTHER" id="PTHR12526:SF627">
    <property type="entry name" value="D-RHAMNOSYLTRANSFERASE WBPZ"/>
    <property type="match status" value="1"/>
</dbReference>
<dbReference type="Gene3D" id="3.40.50.2000">
    <property type="entry name" value="Glycogen Phosphorylase B"/>
    <property type="match status" value="2"/>
</dbReference>
<reference evidence="3 4" key="1">
    <citation type="submission" date="2013-07" db="EMBL/GenBank/DDBJ databases">
        <title>Comparative Genomic and Metabolomic Analysis of Twelve Strains of Pseudoalteromonas luteoviolacea.</title>
        <authorList>
            <person name="Vynne N.G."/>
            <person name="Mansson M."/>
            <person name="Gram L."/>
        </authorList>
    </citation>
    <scope>NUCLEOTIDE SEQUENCE [LARGE SCALE GENOMIC DNA]</scope>
    <source>
        <strain evidence="3 4">H33</strain>
    </source>
</reference>
<feature type="domain" description="Glycosyltransferase subfamily 4-like N-terminal" evidence="2">
    <location>
        <begin position="59"/>
        <end position="176"/>
    </location>
</feature>
<dbReference type="GO" id="GO:1901135">
    <property type="term" value="P:carbohydrate derivative metabolic process"/>
    <property type="evidence" value="ECO:0007669"/>
    <property type="project" value="UniProtKB-ARBA"/>
</dbReference>
<proteinExistence type="predicted"/>
<dbReference type="Pfam" id="PF00534">
    <property type="entry name" value="Glycos_transf_1"/>
    <property type="match status" value="1"/>
</dbReference>
<evidence type="ECO:0000259" key="2">
    <source>
        <dbReference type="Pfam" id="PF13439"/>
    </source>
</evidence>
<dbReference type="Pfam" id="PF13439">
    <property type="entry name" value="Glyco_transf_4"/>
    <property type="match status" value="1"/>
</dbReference>
<dbReference type="SUPFAM" id="SSF53756">
    <property type="entry name" value="UDP-Glycosyltransferase/glycogen phosphorylase"/>
    <property type="match status" value="1"/>
</dbReference>
<dbReference type="InterPro" id="IPR028098">
    <property type="entry name" value="Glyco_trans_4-like_N"/>
</dbReference>
<dbReference type="PANTHER" id="PTHR12526">
    <property type="entry name" value="GLYCOSYLTRANSFERASE"/>
    <property type="match status" value="1"/>
</dbReference>